<evidence type="ECO:0000256" key="9">
    <source>
        <dbReference type="ARBA" id="ARBA00023242"/>
    </source>
</evidence>
<dbReference type="GO" id="GO:0000126">
    <property type="term" value="C:transcription factor TFIIIB complex"/>
    <property type="evidence" value="ECO:0000318"/>
    <property type="project" value="GO_Central"/>
</dbReference>
<comment type="similarity">
    <text evidence="2">Belongs to the TFIIB family.</text>
</comment>
<dbReference type="InterPro" id="IPR000812">
    <property type="entry name" value="TFIIB"/>
</dbReference>
<dbReference type="RefSeq" id="XP_021846297.1">
    <property type="nucleotide sequence ID" value="XM_021990605.2"/>
</dbReference>
<reference evidence="12" key="1">
    <citation type="journal article" date="2021" name="Nat. Commun.">
        <title>Genomic analyses provide insights into spinach domestication and the genetic basis of agronomic traits.</title>
        <authorList>
            <person name="Cai X."/>
            <person name="Sun X."/>
            <person name="Xu C."/>
            <person name="Sun H."/>
            <person name="Wang X."/>
            <person name="Ge C."/>
            <person name="Zhang Z."/>
            <person name="Wang Q."/>
            <person name="Fei Z."/>
            <person name="Jiao C."/>
            <person name="Wang Q."/>
        </authorList>
    </citation>
    <scope>NUCLEOTIDE SEQUENCE [LARGE SCALE GENOMIC DNA]</scope>
    <source>
        <strain evidence="12">cv. Varoflay</strain>
    </source>
</reference>
<dbReference type="GO" id="GO:0006352">
    <property type="term" value="P:DNA-templated transcription initiation"/>
    <property type="evidence" value="ECO:0000318"/>
    <property type="project" value="GO_Central"/>
</dbReference>
<dbReference type="Proteomes" id="UP000813463">
    <property type="component" value="Chromosome 3"/>
</dbReference>
<evidence type="ECO:0000256" key="3">
    <source>
        <dbReference type="ARBA" id="ARBA00022723"/>
    </source>
</evidence>
<keyword evidence="3" id="KW-0479">Metal-binding</keyword>
<dbReference type="SMART" id="SM00385">
    <property type="entry name" value="CYCLIN"/>
    <property type="match status" value="2"/>
</dbReference>
<keyword evidence="5" id="KW-0862">Zinc</keyword>
<sequence>MSSLKFCNSCRGPRQVETTDLGYICCTYCGKVVDEDIYSNEPSFTKNAAGQSQMTGNYVKTVQADNAVSRERTLNRAYDFIIHMAENLGVGGGDQVARPAVRFYEIAVEKDFVRGRRADLVRAACLYIACRENNKPFLLIEFSEFLRVNVYVLGAVFLQLCKVLHLQEHPIVQKPVDPSLFIHRFAYGLLGEGNDDVRKTALHIMANMKLNWMQTGRKPSGLCGAALYISALSHGFKFTKTDIVKVVHICEATLTKRLIEFEGTESGGLTIEEFDQKAEELERDYNVVKHTNFGDMTKEELLCEHKGSGKPQFAHGLCESCYHEFHKISGGLDGGLEPPAFQRAEKERALIASAEMAADSLLEPELVNSCEHLKMEKEKRLGAGEIDQMMAAGVKAQHKSVDDVGEEAGKTDSMGIEGGESDNFSDIDDDEVDGYLNNEEETHYKKIIWEQLNREYLEEQAAKEAEAAAAEALQLAKFEKGSAEWLDAKRLVDKAAANYAASKKGRQQKRAAETKNPQTAAEAAHQMLSKKRISSKLNHDRLKELFDEPVIPDNAKKSRVDTSLEKNNEYELETVDEYEEIGDVNYQDDSYYNEIDDGDDGLF</sequence>
<name>A0A9R0IBH4_SPIOL</name>
<dbReference type="GO" id="GO:0070897">
    <property type="term" value="P:transcription preinitiation complex assembly"/>
    <property type="evidence" value="ECO:0007669"/>
    <property type="project" value="InterPro"/>
</dbReference>
<keyword evidence="9" id="KW-0539">Nucleus</keyword>
<dbReference type="InterPro" id="IPR013763">
    <property type="entry name" value="Cyclin-like_dom"/>
</dbReference>
<accession>A0A9R0IBH4</accession>
<evidence type="ECO:0000256" key="7">
    <source>
        <dbReference type="ARBA" id="ARBA00023159"/>
    </source>
</evidence>
<evidence type="ECO:0000256" key="8">
    <source>
        <dbReference type="ARBA" id="ARBA00023163"/>
    </source>
</evidence>
<dbReference type="FunFam" id="1.10.472.10:FF:000007">
    <property type="entry name" value="Transcription factor IIIB 90 kDa subunit"/>
    <property type="match status" value="1"/>
</dbReference>
<dbReference type="Pfam" id="PF07741">
    <property type="entry name" value="BRF1"/>
    <property type="match status" value="1"/>
</dbReference>
<dbReference type="AlphaFoldDB" id="A0A9R0IBH4"/>
<dbReference type="InterPro" id="IPR036915">
    <property type="entry name" value="Cyclin-like_sf"/>
</dbReference>
<dbReference type="GO" id="GO:0001006">
    <property type="term" value="F:RNA polymerase III type 3 promoter sequence-specific DNA binding"/>
    <property type="evidence" value="ECO:0000318"/>
    <property type="project" value="GO_Central"/>
</dbReference>
<dbReference type="GO" id="GO:0006383">
    <property type="term" value="P:transcription by RNA polymerase III"/>
    <property type="evidence" value="ECO:0000318"/>
    <property type="project" value="GO_Central"/>
</dbReference>
<evidence type="ECO:0000256" key="4">
    <source>
        <dbReference type="ARBA" id="ARBA00022771"/>
    </source>
</evidence>
<feature type="compositionally biased region" description="Basic and acidic residues" evidence="10">
    <location>
        <begin position="399"/>
        <end position="410"/>
    </location>
</feature>
<keyword evidence="7" id="KW-0010">Activator</keyword>
<dbReference type="Gene3D" id="1.10.472.10">
    <property type="entry name" value="Cyclin-like"/>
    <property type="match status" value="2"/>
</dbReference>
<keyword evidence="4" id="KW-0863">Zinc-finger</keyword>
<dbReference type="GO" id="GO:0005634">
    <property type="term" value="C:nucleus"/>
    <property type="evidence" value="ECO:0000318"/>
    <property type="project" value="GO_Central"/>
</dbReference>
<organism evidence="12 13">
    <name type="scientific">Spinacia oleracea</name>
    <name type="common">Spinach</name>
    <dbReference type="NCBI Taxonomy" id="3562"/>
    <lineage>
        <taxon>Eukaryota</taxon>
        <taxon>Viridiplantae</taxon>
        <taxon>Streptophyta</taxon>
        <taxon>Embryophyta</taxon>
        <taxon>Tracheophyta</taxon>
        <taxon>Spermatophyta</taxon>
        <taxon>Magnoliopsida</taxon>
        <taxon>eudicotyledons</taxon>
        <taxon>Gunneridae</taxon>
        <taxon>Pentapetalae</taxon>
        <taxon>Caryophyllales</taxon>
        <taxon>Chenopodiaceae</taxon>
        <taxon>Chenopodioideae</taxon>
        <taxon>Anserineae</taxon>
        <taxon>Spinacia</taxon>
    </lineage>
</organism>
<comment type="subcellular location">
    <subcellularLocation>
        <location evidence="1">Nucleus</location>
    </subcellularLocation>
</comment>
<protein>
    <recommendedName>
        <fullName evidence="11">Cyclin-like domain-containing protein</fullName>
    </recommendedName>
</protein>
<proteinExistence type="inferred from homology"/>
<dbReference type="SUPFAM" id="SSF57783">
    <property type="entry name" value="Zinc beta-ribbon"/>
    <property type="match status" value="1"/>
</dbReference>
<keyword evidence="6" id="KW-0805">Transcription regulation</keyword>
<keyword evidence="8" id="KW-0804">Transcription</keyword>
<feature type="compositionally biased region" description="Acidic residues" evidence="10">
    <location>
        <begin position="419"/>
        <end position="429"/>
    </location>
</feature>
<dbReference type="OrthoDB" id="511529at2759"/>
<dbReference type="PANTHER" id="PTHR11618">
    <property type="entry name" value="TRANSCRIPTION INITIATION FACTOR IIB-RELATED"/>
    <property type="match status" value="1"/>
</dbReference>
<evidence type="ECO:0000256" key="6">
    <source>
        <dbReference type="ARBA" id="ARBA00023015"/>
    </source>
</evidence>
<dbReference type="GO" id="GO:0097550">
    <property type="term" value="C:transcription preinitiation complex"/>
    <property type="evidence" value="ECO:0000318"/>
    <property type="project" value="GO_Central"/>
</dbReference>
<evidence type="ECO:0000256" key="10">
    <source>
        <dbReference type="SAM" id="MobiDB-lite"/>
    </source>
</evidence>
<reference evidence="13" key="2">
    <citation type="submission" date="2025-08" db="UniProtKB">
        <authorList>
            <consortium name="RefSeq"/>
        </authorList>
    </citation>
    <scope>IDENTIFICATION</scope>
    <source>
        <tissue evidence="13">Leaf</tissue>
    </source>
</reference>
<dbReference type="InterPro" id="IPR011665">
    <property type="entry name" value="BRF1_TBP-bd_dom"/>
</dbReference>
<evidence type="ECO:0000256" key="5">
    <source>
        <dbReference type="ARBA" id="ARBA00022833"/>
    </source>
</evidence>
<dbReference type="GO" id="GO:0017025">
    <property type="term" value="F:TBP-class protein binding"/>
    <property type="evidence" value="ECO:0007669"/>
    <property type="project" value="InterPro"/>
</dbReference>
<dbReference type="InterPro" id="IPR013150">
    <property type="entry name" value="TFIIB_cyclin"/>
</dbReference>
<dbReference type="PRINTS" id="PR00685">
    <property type="entry name" value="TIFACTORIIB"/>
</dbReference>
<feature type="region of interest" description="Disordered" evidence="10">
    <location>
        <begin position="398"/>
        <end position="429"/>
    </location>
</feature>
<dbReference type="PANTHER" id="PTHR11618:SF4">
    <property type="entry name" value="TRANSCRIPTION FACTOR IIIB 90 KDA SUBUNIT"/>
    <property type="match status" value="1"/>
</dbReference>
<keyword evidence="12" id="KW-1185">Reference proteome</keyword>
<dbReference type="GO" id="GO:0008270">
    <property type="term" value="F:zinc ion binding"/>
    <property type="evidence" value="ECO:0007669"/>
    <property type="project" value="UniProtKB-KW"/>
</dbReference>
<evidence type="ECO:0000313" key="13">
    <source>
        <dbReference type="RefSeq" id="XP_021846297.1"/>
    </source>
</evidence>
<dbReference type="FunFam" id="1.10.472.10:FF:000066">
    <property type="entry name" value="Transcription factor IIIB subunit"/>
    <property type="match status" value="1"/>
</dbReference>
<feature type="domain" description="Cyclin-like" evidence="11">
    <location>
        <begin position="79"/>
        <end position="162"/>
    </location>
</feature>
<evidence type="ECO:0000259" key="11">
    <source>
        <dbReference type="SMART" id="SM00385"/>
    </source>
</evidence>
<dbReference type="GO" id="GO:0000995">
    <property type="term" value="F:RNA polymerase III general transcription initiation factor activity"/>
    <property type="evidence" value="ECO:0000318"/>
    <property type="project" value="GO_Central"/>
</dbReference>
<feature type="domain" description="Cyclin-like" evidence="11">
    <location>
        <begin position="180"/>
        <end position="263"/>
    </location>
</feature>
<dbReference type="SUPFAM" id="SSF47954">
    <property type="entry name" value="Cyclin-like"/>
    <property type="match status" value="2"/>
</dbReference>
<evidence type="ECO:0000313" key="12">
    <source>
        <dbReference type="Proteomes" id="UP000813463"/>
    </source>
</evidence>
<dbReference type="GeneID" id="110786090"/>
<dbReference type="Pfam" id="PF00382">
    <property type="entry name" value="TFIIB"/>
    <property type="match status" value="2"/>
</dbReference>
<gene>
    <name evidence="13" type="primary">LOC110786090</name>
</gene>
<dbReference type="KEGG" id="soe:110786090"/>
<dbReference type="CDD" id="cd20553">
    <property type="entry name" value="CYCLIN_TFIIIB90_rpt1"/>
    <property type="match status" value="1"/>
</dbReference>
<evidence type="ECO:0000256" key="2">
    <source>
        <dbReference type="ARBA" id="ARBA00010857"/>
    </source>
</evidence>
<evidence type="ECO:0000256" key="1">
    <source>
        <dbReference type="ARBA" id="ARBA00004123"/>
    </source>
</evidence>
<dbReference type="CDD" id="cd20554">
    <property type="entry name" value="CYCLIN_TFIIIB90_rpt2"/>
    <property type="match status" value="1"/>
</dbReference>
<dbReference type="Gene3D" id="1.20.5.650">
    <property type="entry name" value="Single helix bin"/>
    <property type="match status" value="1"/>
</dbReference>